<dbReference type="Gene3D" id="3.40.50.1820">
    <property type="entry name" value="alpha/beta hydrolase"/>
    <property type="match status" value="1"/>
</dbReference>
<reference evidence="1 2" key="1">
    <citation type="submission" date="2017-10" db="EMBL/GenBank/DDBJ databases">
        <title>Bifidobacterium genomics.</title>
        <authorList>
            <person name="Lugli G.A."/>
            <person name="Milani C."/>
            <person name="Mancabelli L."/>
        </authorList>
    </citation>
    <scope>NUCLEOTIDE SEQUENCE [LARGE SCALE GENOMIC DNA]</scope>
    <source>
        <strain evidence="1 2">1524B</strain>
    </source>
</reference>
<dbReference type="Proteomes" id="UP000233730">
    <property type="component" value="Unassembled WGS sequence"/>
</dbReference>
<dbReference type="InterPro" id="IPR024499">
    <property type="entry name" value="Mbeg1-like"/>
</dbReference>
<keyword evidence="1" id="KW-0378">Hydrolase</keyword>
<gene>
    <name evidence="1" type="ORF">CQR46_1192</name>
</gene>
<dbReference type="RefSeq" id="WP_101430069.1">
    <property type="nucleotide sequence ID" value="NZ_PCGZ01000007.1"/>
</dbReference>
<organism evidence="1 2">
    <name type="scientific">Bifidobacterium pseudolongum subsp. globosum</name>
    <dbReference type="NCBI Taxonomy" id="1690"/>
    <lineage>
        <taxon>Bacteria</taxon>
        <taxon>Bacillati</taxon>
        <taxon>Actinomycetota</taxon>
        <taxon>Actinomycetes</taxon>
        <taxon>Bifidobacteriales</taxon>
        <taxon>Bifidobacteriaceae</taxon>
        <taxon>Bifidobacterium</taxon>
    </lineage>
</organism>
<dbReference type="AlphaFoldDB" id="A0A2N3QGB2"/>
<protein>
    <submittedName>
        <fullName evidence="1">Alpha/beta hydrolase</fullName>
    </submittedName>
</protein>
<proteinExistence type="predicted"/>
<comment type="caution">
    <text evidence="1">The sequence shown here is derived from an EMBL/GenBank/DDBJ whole genome shotgun (WGS) entry which is preliminary data.</text>
</comment>
<evidence type="ECO:0000313" key="2">
    <source>
        <dbReference type="Proteomes" id="UP000233730"/>
    </source>
</evidence>
<dbReference type="CDD" id="cd00741">
    <property type="entry name" value="Lipase"/>
    <property type="match status" value="1"/>
</dbReference>
<sequence>MEEQRTGTILEYARTQTRDFTEYPFQTADALVFALLSYDRIPQSVPRLKSLVARYGSLSRRMHSFDWRHPVASAQALVRVPFDGPTMRQVEQELTVYEEHHPYLEEHAGFVPAGTPRQFYRSIAHNPRFAVTRINAADERFDMDQQTQFAAMTFLLPTGTLVVAFRGTDDSLIGWKEDFNMAFTYPVPAQKQAADYLERVGALWNGEIVLTGHSKGGNLAIYAAMNAPDAIKDRITRIYTLDGPGFSPEVIHSYEYSTVVHRITRVIPDGSIIGMLLTHSPHAHRIVVKSSADGLMQHSCYTWLMHGDHFVQVPDVTPTSQTFAEAMNSWLGGMTQRQREHGVEALFRVLTSSGHGTITELMTAGPRVIPDMLGSYVGLSGEERKYINQALWMFAGAALRH</sequence>
<dbReference type="EMBL" id="PCGZ01000007">
    <property type="protein sequence ID" value="PKU90189.1"/>
    <property type="molecule type" value="Genomic_DNA"/>
</dbReference>
<dbReference type="Pfam" id="PF11187">
    <property type="entry name" value="Mbeg1-like"/>
    <property type="match status" value="1"/>
</dbReference>
<dbReference type="InterPro" id="IPR029058">
    <property type="entry name" value="AB_hydrolase_fold"/>
</dbReference>
<dbReference type="GO" id="GO:0016787">
    <property type="term" value="F:hydrolase activity"/>
    <property type="evidence" value="ECO:0007669"/>
    <property type="project" value="UniProtKB-KW"/>
</dbReference>
<dbReference type="SUPFAM" id="SSF53474">
    <property type="entry name" value="alpha/beta-Hydrolases"/>
    <property type="match status" value="1"/>
</dbReference>
<name>A0A2N3QGB2_9BIFI</name>
<evidence type="ECO:0000313" key="1">
    <source>
        <dbReference type="EMBL" id="PKU90189.1"/>
    </source>
</evidence>
<accession>A0A2N3QGB2</accession>